<dbReference type="Gene3D" id="3.90.850.10">
    <property type="entry name" value="Fumarylacetoacetase-like, C-terminal domain"/>
    <property type="match status" value="1"/>
</dbReference>
<proteinExistence type="predicted"/>
<organism evidence="3 4">
    <name type="scientific">Haloplanus rubicundus</name>
    <dbReference type="NCBI Taxonomy" id="1547898"/>
    <lineage>
        <taxon>Archaea</taxon>
        <taxon>Methanobacteriati</taxon>
        <taxon>Methanobacteriota</taxon>
        <taxon>Stenosarchaea group</taxon>
        <taxon>Halobacteria</taxon>
        <taxon>Halobacteriales</taxon>
        <taxon>Haloferacaceae</taxon>
        <taxon>Haloplanus</taxon>
    </lineage>
</organism>
<dbReference type="AlphaFoldDB" id="A0A345E6Z7"/>
<evidence type="ECO:0000313" key="3">
    <source>
        <dbReference type="EMBL" id="AXG07969.1"/>
    </source>
</evidence>
<keyword evidence="1" id="KW-0479">Metal-binding</keyword>
<dbReference type="InterPro" id="IPR011234">
    <property type="entry name" value="Fumarylacetoacetase-like_C"/>
</dbReference>
<dbReference type="RefSeq" id="WP_114587090.1">
    <property type="nucleotide sequence ID" value="NZ_CP031150.1"/>
</dbReference>
<dbReference type="GO" id="GO:0046872">
    <property type="term" value="F:metal ion binding"/>
    <property type="evidence" value="ECO:0007669"/>
    <property type="project" value="UniProtKB-KW"/>
</dbReference>
<dbReference type="InterPro" id="IPR036663">
    <property type="entry name" value="Fumarylacetoacetase_C_sf"/>
</dbReference>
<protein>
    <submittedName>
        <fullName evidence="3">FAA hydrolase family protein</fullName>
    </submittedName>
</protein>
<dbReference type="Pfam" id="PF01557">
    <property type="entry name" value="FAA_hydrolase"/>
    <property type="match status" value="1"/>
</dbReference>
<dbReference type="EMBL" id="CP031150">
    <property type="protein sequence ID" value="AXG07969.1"/>
    <property type="molecule type" value="Genomic_DNA"/>
</dbReference>
<dbReference type="SUPFAM" id="SSF56529">
    <property type="entry name" value="FAH"/>
    <property type="match status" value="1"/>
</dbReference>
<sequence>MRLARICTAKGIFTGEYEDGVVTTDGDGETYVVAEDAELMAPCDPAAIFCTGRNFGAKIEQMGEGDRPDRPDWFVKPPHALHPPEAPIEYPEWVESFTYAGELAAVIGERCHDLTVDEVEDALLGYTILNDLDAYEQDRRTARKAFDGSAPLGPWIETDVDLDGMAMETVISGENRQSATTDEMIFHPEEIVAFLSERYTFRPGDVISFGSPANPGLLEPGDTVEITYEGVGTLRNEIVASHNA</sequence>
<name>A0A345E6Z7_9EURY</name>
<accession>A0A345E6Z7</accession>
<evidence type="ECO:0000256" key="1">
    <source>
        <dbReference type="ARBA" id="ARBA00022723"/>
    </source>
</evidence>
<dbReference type="Proteomes" id="UP000253273">
    <property type="component" value="Chromosome"/>
</dbReference>
<dbReference type="PANTHER" id="PTHR11820">
    <property type="entry name" value="ACYLPYRUVASE"/>
    <property type="match status" value="1"/>
</dbReference>
<dbReference type="OrthoDB" id="6242at2157"/>
<reference evidence="3 4" key="1">
    <citation type="submission" date="2018-07" db="EMBL/GenBank/DDBJ databases">
        <title>Genome sequences of Haloplanus sp. CBA1113.</title>
        <authorList>
            <person name="Kim Y.B."/>
            <person name="Roh S.W."/>
        </authorList>
    </citation>
    <scope>NUCLEOTIDE SEQUENCE [LARGE SCALE GENOMIC DNA]</scope>
    <source>
        <strain evidence="3 4">CBA1113</strain>
    </source>
</reference>
<feature type="domain" description="Fumarylacetoacetase-like C-terminal" evidence="2">
    <location>
        <begin position="48"/>
        <end position="239"/>
    </location>
</feature>
<dbReference type="PANTHER" id="PTHR11820:SF7">
    <property type="entry name" value="ACYLPYRUVASE FAHD1, MITOCHONDRIAL"/>
    <property type="match status" value="1"/>
</dbReference>
<dbReference type="KEGG" id="haj:DU500_16890"/>
<keyword evidence="3" id="KW-0378">Hydrolase</keyword>
<dbReference type="GO" id="GO:0018773">
    <property type="term" value="F:acetylpyruvate hydrolase activity"/>
    <property type="evidence" value="ECO:0007669"/>
    <property type="project" value="TreeGrafter"/>
</dbReference>
<keyword evidence="4" id="KW-1185">Reference proteome</keyword>
<evidence type="ECO:0000313" key="4">
    <source>
        <dbReference type="Proteomes" id="UP000253273"/>
    </source>
</evidence>
<dbReference type="GeneID" id="37285097"/>
<evidence type="ECO:0000259" key="2">
    <source>
        <dbReference type="Pfam" id="PF01557"/>
    </source>
</evidence>
<gene>
    <name evidence="3" type="ORF">DU500_16890</name>
</gene>